<evidence type="ECO:0000313" key="10">
    <source>
        <dbReference type="Proteomes" id="UP000027604"/>
    </source>
</evidence>
<evidence type="ECO:0000256" key="3">
    <source>
        <dbReference type="ARBA" id="ARBA00023002"/>
    </source>
</evidence>
<dbReference type="OrthoDB" id="4505903at2"/>
<feature type="binding site" evidence="6">
    <location>
        <position position="59"/>
    </location>
    <ligand>
        <name>FMN</name>
        <dbReference type="ChEBI" id="CHEBI:58210"/>
    </ligand>
</feature>
<dbReference type="AlphaFoldDB" id="W0V510"/>
<dbReference type="Gene3D" id="3.20.20.30">
    <property type="entry name" value="Luciferase-like domain"/>
    <property type="match status" value="1"/>
</dbReference>
<evidence type="ECO:0000256" key="5">
    <source>
        <dbReference type="ARBA" id="ARBA00033748"/>
    </source>
</evidence>
<evidence type="ECO:0000256" key="4">
    <source>
        <dbReference type="ARBA" id="ARBA00023033"/>
    </source>
</evidence>
<feature type="binding site" evidence="6">
    <location>
        <position position="150"/>
    </location>
    <ligand>
        <name>FMN</name>
        <dbReference type="ChEBI" id="CHEBI:58210"/>
    </ligand>
</feature>
<dbReference type="PANTHER" id="PTHR30011">
    <property type="entry name" value="ALKANESULFONATE MONOOXYGENASE-RELATED"/>
    <property type="match status" value="1"/>
</dbReference>
<dbReference type="InterPro" id="IPR036661">
    <property type="entry name" value="Luciferase-like_sf"/>
</dbReference>
<dbReference type="eggNOG" id="COG2141">
    <property type="taxonomic scope" value="Bacteria"/>
</dbReference>
<proteinExistence type="inferred from homology"/>
<dbReference type="EC" id="1.14.-.-" evidence="9"/>
<dbReference type="SUPFAM" id="SSF51679">
    <property type="entry name" value="Bacterial luciferase-like"/>
    <property type="match status" value="1"/>
</dbReference>
<dbReference type="KEGG" id="jag:GJA_1724"/>
<dbReference type="EMBL" id="HG322949">
    <property type="protein sequence ID" value="CDG82362.1"/>
    <property type="molecule type" value="Genomic_DNA"/>
</dbReference>
<dbReference type="InterPro" id="IPR016215">
    <property type="entry name" value="NTA_MOA"/>
</dbReference>
<keyword evidence="3 9" id="KW-0560">Oxidoreductase</keyword>
<keyword evidence="1 6" id="KW-0285">Flavoprotein</keyword>
<keyword evidence="10" id="KW-1185">Reference proteome</keyword>
<dbReference type="GO" id="GO:0016705">
    <property type="term" value="F:oxidoreductase activity, acting on paired donors, with incorporation or reduction of molecular oxygen"/>
    <property type="evidence" value="ECO:0007669"/>
    <property type="project" value="InterPro"/>
</dbReference>
<evidence type="ECO:0000256" key="6">
    <source>
        <dbReference type="PIRSR" id="PIRSR000337-1"/>
    </source>
</evidence>
<organism evidence="9 10">
    <name type="scientific">Janthinobacterium agaricidamnosum NBRC 102515 = DSM 9628</name>
    <dbReference type="NCBI Taxonomy" id="1349767"/>
    <lineage>
        <taxon>Bacteria</taxon>
        <taxon>Pseudomonadati</taxon>
        <taxon>Pseudomonadota</taxon>
        <taxon>Betaproteobacteria</taxon>
        <taxon>Burkholderiales</taxon>
        <taxon>Oxalobacteraceae</taxon>
        <taxon>Janthinobacterium</taxon>
    </lineage>
</organism>
<dbReference type="PIRSF" id="PIRSF000337">
    <property type="entry name" value="NTA_MOA"/>
    <property type="match status" value="1"/>
</dbReference>
<comment type="similarity">
    <text evidence="5">Belongs to the NtaA/SnaA/DszA monooxygenase family.</text>
</comment>
<dbReference type="GO" id="GO:0004497">
    <property type="term" value="F:monooxygenase activity"/>
    <property type="evidence" value="ECO:0007669"/>
    <property type="project" value="UniProtKB-KW"/>
</dbReference>
<evidence type="ECO:0000256" key="2">
    <source>
        <dbReference type="ARBA" id="ARBA00022643"/>
    </source>
</evidence>
<keyword evidence="4 9" id="KW-0503">Monooxygenase</keyword>
<reference evidence="9 10" key="1">
    <citation type="journal article" date="2015" name="Genome Announc.">
        <title>Genome Sequence of Mushroom Soft-Rot Pathogen Janthinobacterium agaricidamnosum.</title>
        <authorList>
            <person name="Graupner K."/>
            <person name="Lackner G."/>
            <person name="Hertweck C."/>
        </authorList>
    </citation>
    <scope>NUCLEOTIDE SEQUENCE [LARGE SCALE GENOMIC DNA]</scope>
    <source>
        <strain evidence="10">NBRC 102515 / DSM 9628</strain>
    </source>
</reference>
<sequence length="450" mass="49794">MSTAKKQLKLGFILHGVGPGWGDWRHPDAHPGASTDIDFYVRQARLAEAGKFDFVFVADSVHITEKSSPHYLNRFEPLTILSALAAVTSRIGLVGTLTVSYSEPYTVARQFASLDHISRGRAGWNVVTSWLSGSAENYGKPQHPPHEVRYRIAAEHVQTVQGLWDSWEDDALTHDKAGGQFFDPAKLHALHHQGEFFSVRGPLNISRSGQGQPVIFQAGASEEGRNFSARHAEAFFTEGSTFESSLAYYTDIKARAAAFGRASSQLSVLPALRAIVGRTEEDAQRLYREAVALVRIEDALVALARSFNEHDLSQYPLDAPFPDIAEFGAQSNRSASERIVRTARDENLTLRQTALRYASPRQEFVGTGAQVADAIQRWFDGGAADGFILFEALPYQLDAFIGQVVPVLQERGLFRRDYDHTTLRGHLGLPVPENRNTAARRQAAQETRHG</sequence>
<dbReference type="RefSeq" id="WP_038490800.1">
    <property type="nucleotide sequence ID" value="NZ_BCTH01000005.1"/>
</dbReference>
<dbReference type="InterPro" id="IPR051260">
    <property type="entry name" value="Diverse_substr_monoxygenases"/>
</dbReference>
<feature type="domain" description="Luciferase-like" evidence="8">
    <location>
        <begin position="26"/>
        <end position="383"/>
    </location>
</feature>
<keyword evidence="2 6" id="KW-0288">FMN</keyword>
<evidence type="ECO:0000259" key="8">
    <source>
        <dbReference type="Pfam" id="PF00296"/>
    </source>
</evidence>
<dbReference type="NCBIfam" id="TIGR03860">
    <property type="entry name" value="FMN_nitrolo"/>
    <property type="match status" value="1"/>
</dbReference>
<dbReference type="Proteomes" id="UP000027604">
    <property type="component" value="Chromosome I"/>
</dbReference>
<evidence type="ECO:0000256" key="1">
    <source>
        <dbReference type="ARBA" id="ARBA00022630"/>
    </source>
</evidence>
<feature type="binding site" evidence="6">
    <location>
        <position position="221"/>
    </location>
    <ligand>
        <name>FMN</name>
        <dbReference type="ChEBI" id="CHEBI:58210"/>
    </ligand>
</feature>
<feature type="region of interest" description="Disordered" evidence="7">
    <location>
        <begin position="427"/>
        <end position="450"/>
    </location>
</feature>
<dbReference type="HOGENOM" id="CLU_022256_1_2_4"/>
<feature type="compositionally biased region" description="Low complexity" evidence="7">
    <location>
        <begin position="433"/>
        <end position="450"/>
    </location>
</feature>
<name>W0V510_9BURK</name>
<dbReference type="InterPro" id="IPR011251">
    <property type="entry name" value="Luciferase-like_dom"/>
</dbReference>
<dbReference type="Pfam" id="PF00296">
    <property type="entry name" value="Bac_luciferase"/>
    <property type="match status" value="1"/>
</dbReference>
<dbReference type="CDD" id="cd01095">
    <property type="entry name" value="Nitrilotriacetate_monoxgenase"/>
    <property type="match status" value="1"/>
</dbReference>
<gene>
    <name evidence="9" type="primary">moxC</name>
    <name evidence="9" type="ORF">GJA_1724</name>
</gene>
<accession>W0V510</accession>
<dbReference type="STRING" id="1349767.GJA_1724"/>
<feature type="binding site" evidence="6">
    <location>
        <position position="146"/>
    </location>
    <ligand>
        <name>FMN</name>
        <dbReference type="ChEBI" id="CHEBI:58210"/>
    </ligand>
</feature>
<evidence type="ECO:0000313" key="9">
    <source>
        <dbReference type="EMBL" id="CDG82362.1"/>
    </source>
</evidence>
<dbReference type="PATRIC" id="fig|1349767.4.peg.3401"/>
<feature type="binding site" evidence="6">
    <location>
        <position position="96"/>
    </location>
    <ligand>
        <name>FMN</name>
        <dbReference type="ChEBI" id="CHEBI:58210"/>
    </ligand>
</feature>
<dbReference type="PANTHER" id="PTHR30011:SF16">
    <property type="entry name" value="C2H2 FINGER DOMAIN TRANSCRIPTION FACTOR (EUROFUNG)-RELATED"/>
    <property type="match status" value="1"/>
</dbReference>
<evidence type="ECO:0000256" key="7">
    <source>
        <dbReference type="SAM" id="MobiDB-lite"/>
    </source>
</evidence>
<protein>
    <submittedName>
        <fullName evidence="9">Putative monooxygenase moxC</fullName>
        <ecNumber evidence="9">1.14.-.-</ecNumber>
    </submittedName>
</protein>